<feature type="transmembrane region" description="Helical" evidence="8">
    <location>
        <begin position="397"/>
        <end position="418"/>
    </location>
</feature>
<evidence type="ECO:0000313" key="12">
    <source>
        <dbReference type="Proteomes" id="UP000396862"/>
    </source>
</evidence>
<dbReference type="InterPro" id="IPR004763">
    <property type="entry name" value="CusA-like"/>
</dbReference>
<proteinExistence type="inferred from homology"/>
<keyword evidence="3" id="KW-0813">Transport</keyword>
<keyword evidence="9" id="KW-0560">Oxidoreductase</keyword>
<dbReference type="AlphaFoldDB" id="A0A2P8C5J8"/>
<evidence type="ECO:0000256" key="7">
    <source>
        <dbReference type="ARBA" id="ARBA00023136"/>
    </source>
</evidence>
<keyword evidence="5 8" id="KW-0812">Transmembrane</keyword>
<comment type="caution">
    <text evidence="10">The sequence shown here is derived from an EMBL/GenBank/DDBJ whole genome shotgun (WGS) entry which is preliminary data.</text>
</comment>
<evidence type="ECO:0000256" key="8">
    <source>
        <dbReference type="SAM" id="Phobius"/>
    </source>
</evidence>
<feature type="transmembrane region" description="Helical" evidence="8">
    <location>
        <begin position="1001"/>
        <end position="1024"/>
    </location>
</feature>
<dbReference type="GO" id="GO:0042910">
    <property type="term" value="F:xenobiotic transmembrane transporter activity"/>
    <property type="evidence" value="ECO:0007669"/>
    <property type="project" value="TreeGrafter"/>
</dbReference>
<evidence type="ECO:0000313" key="11">
    <source>
        <dbReference type="Proteomes" id="UP000240621"/>
    </source>
</evidence>
<feature type="transmembrane region" description="Helical" evidence="8">
    <location>
        <begin position="872"/>
        <end position="892"/>
    </location>
</feature>
<dbReference type="EMBL" id="PYGC01000020">
    <property type="protein sequence ID" value="PSK80226.1"/>
    <property type="molecule type" value="Genomic_DNA"/>
</dbReference>
<dbReference type="Gene3D" id="1.20.1640.10">
    <property type="entry name" value="Multidrug efflux transporter AcrB transmembrane domain"/>
    <property type="match status" value="2"/>
</dbReference>
<dbReference type="GO" id="GO:0004601">
    <property type="term" value="F:peroxidase activity"/>
    <property type="evidence" value="ECO:0007669"/>
    <property type="project" value="UniProtKB-KW"/>
</dbReference>
<reference evidence="9 12" key="2">
    <citation type="submission" date="2019-10" db="EMBL/GenBank/DDBJ databases">
        <title>Prolixibacter strains distinguished by the presence of nitrate reductase genes were adept at nitrate-dependent anaerobic corrosion of metallic iron and carbon steel.</title>
        <authorList>
            <person name="Iino T."/>
            <person name="Shono N."/>
            <person name="Ito K."/>
            <person name="Nakamura R."/>
            <person name="Sueoka K."/>
            <person name="Harayama S."/>
            <person name="Ohkuma M."/>
        </authorList>
    </citation>
    <scope>NUCLEOTIDE SEQUENCE [LARGE SCALE GENOMIC DNA]</scope>
    <source>
        <strain evidence="9 12">MIC1-1</strain>
    </source>
</reference>
<organism evidence="10 11">
    <name type="scientific">Prolixibacter denitrificans</name>
    <dbReference type="NCBI Taxonomy" id="1541063"/>
    <lineage>
        <taxon>Bacteria</taxon>
        <taxon>Pseudomonadati</taxon>
        <taxon>Bacteroidota</taxon>
        <taxon>Bacteroidia</taxon>
        <taxon>Marinilabiliales</taxon>
        <taxon>Prolixibacteraceae</taxon>
        <taxon>Prolixibacter</taxon>
    </lineage>
</organism>
<feature type="transmembrane region" description="Helical" evidence="8">
    <location>
        <begin position="927"/>
        <end position="949"/>
    </location>
</feature>
<sequence>MIDKIINISLKNRIIILLLAIAVGALGYWSYKNVPIDAFPDVTPPMVQIFTSSPGLSPVDVETQISYPVEISMYGLPNVERVQSTSIFGLSRVNVYFEEGTEIYFARRLVMERLLKAKESIPEGLGTPELGPLTTGLGQVLMYSLEVDKDTSYSLMEMRTVQDWIIKPRMRTIPGVTEVLGIGGDVKQFQVNVNMNALLSRNLTMEEVREALISNNRNIGASFIERAGEEFLVRGFGWIRPHNEGLEDIRNILVSEQHGTPVTIGQIATVEHGPEIKRGTMIANGKETVGGFVLKLWGSNTQDILDGMDKQIASINSSLPKGMKLVPFYTQATLVEKAVGTVTSSLGIGAVLVVIVLLLFLGNVRSTFIVLISIPVSVLIAFIGLKSVGLTADLMSLGGLAIGIGMMVDGSIVVVENVMRHVKDQKQKGIKISMVRLVGEATREVGRPIVFAVAIIILVFIPLFTLQGTEGKLFSPMAYSISFAMLGALLVAITLTPVITSYLIKEKAKDREPRFIGYLRKKYRVFLNRAIKHPFIVVGVAVVLLLGSLAIVPFLGTEFVPTLREGDIVIRSTLPPGANLTTTVDYAKKIQKSILDFPEVEGAYARVGRAEIGGDPEPVNVVMTIIPLLPLDEWESGRTYEELQSAMAEKLEKEVPGLANNVSQPIQLRTDELMTGIKAQVAISIYGRDLDELNEIGAQIRDISKETPGAVDVKMQQQSGKPQIEITPDRAELARLGVSVDEFFNTVEMAIGGKTSGQVFEGIRRFNIYTRLQEDQRNRLDLIRELPIKTAKGNVVPLDQVADIAVFVGPKMISRNKASRRIYVQLNVRGRDMGSVVQDIQNAVKNEVDMPAGYFVEYGGQFENQQRSMKRLSVVVPITFALIFLMLFFAFGSPRYASLIISNVPFALLGGIFALFISGLYLSVPAVVGFIAVFGIAVQNGVVLVDYINQQRASGKDMHEAILTGSEHRLRPVLMTAMTTILGLLPLMLASDIGSNVQRPLATVVVGGLVTSTLLTLVVLPSIYKWFSPPRKGVEL</sequence>
<keyword evidence="7 8" id="KW-0472">Membrane</keyword>
<accession>A0A2P8C5J8</accession>
<dbReference type="Gene3D" id="3.30.70.1440">
    <property type="entry name" value="Multidrug efflux transporter AcrB pore domain"/>
    <property type="match status" value="1"/>
</dbReference>
<dbReference type="Proteomes" id="UP000240621">
    <property type="component" value="Unassembled WGS sequence"/>
</dbReference>
<reference evidence="10 11" key="1">
    <citation type="submission" date="2018-03" db="EMBL/GenBank/DDBJ databases">
        <title>Genomic Encyclopedia of Archaeal and Bacterial Type Strains, Phase II (KMG-II): from individual species to whole genera.</title>
        <authorList>
            <person name="Goeker M."/>
        </authorList>
    </citation>
    <scope>NUCLEOTIDE SEQUENCE [LARGE SCALE GENOMIC DNA]</scope>
    <source>
        <strain evidence="10 11">DSM 27267</strain>
    </source>
</reference>
<feature type="transmembrane region" description="Helical" evidence="8">
    <location>
        <begin position="970"/>
        <end position="989"/>
    </location>
</feature>
<feature type="transmembrane region" description="Helical" evidence="8">
    <location>
        <begin position="12"/>
        <end position="31"/>
    </location>
</feature>
<keyword evidence="4" id="KW-1003">Cell membrane</keyword>
<gene>
    <name evidence="10" type="ORF">CLV93_1207</name>
    <name evidence="9" type="ORF">JCM18694_32960</name>
</gene>
<dbReference type="RefSeq" id="WP_106543952.1">
    <property type="nucleotide sequence ID" value="NZ_BLAU01000001.1"/>
</dbReference>
<dbReference type="Gene3D" id="3.30.70.1430">
    <property type="entry name" value="Multidrug efflux transporter AcrB pore domain"/>
    <property type="match status" value="2"/>
</dbReference>
<dbReference type="SUPFAM" id="SSF82693">
    <property type="entry name" value="Multidrug efflux transporter AcrB pore domain, PN1, PN2, PC1 and PC2 subdomains"/>
    <property type="match status" value="3"/>
</dbReference>
<evidence type="ECO:0000256" key="2">
    <source>
        <dbReference type="ARBA" id="ARBA00010942"/>
    </source>
</evidence>
<evidence type="ECO:0000256" key="1">
    <source>
        <dbReference type="ARBA" id="ARBA00004651"/>
    </source>
</evidence>
<keyword evidence="6 8" id="KW-1133">Transmembrane helix</keyword>
<dbReference type="Proteomes" id="UP000396862">
    <property type="component" value="Unassembled WGS sequence"/>
</dbReference>
<evidence type="ECO:0000313" key="9">
    <source>
        <dbReference type="EMBL" id="GET23050.1"/>
    </source>
</evidence>
<feature type="transmembrane region" description="Helical" evidence="8">
    <location>
        <begin position="530"/>
        <end position="555"/>
    </location>
</feature>
<evidence type="ECO:0000256" key="4">
    <source>
        <dbReference type="ARBA" id="ARBA00022475"/>
    </source>
</evidence>
<dbReference type="EMBL" id="BLAU01000001">
    <property type="protein sequence ID" value="GET23050.1"/>
    <property type="molecule type" value="Genomic_DNA"/>
</dbReference>
<dbReference type="InterPro" id="IPR001036">
    <property type="entry name" value="Acrflvin-R"/>
</dbReference>
<evidence type="ECO:0000256" key="5">
    <source>
        <dbReference type="ARBA" id="ARBA00022692"/>
    </source>
</evidence>
<dbReference type="GO" id="GO:0005886">
    <property type="term" value="C:plasma membrane"/>
    <property type="evidence" value="ECO:0007669"/>
    <property type="project" value="UniProtKB-SubCell"/>
</dbReference>
<dbReference type="InterPro" id="IPR027463">
    <property type="entry name" value="AcrB_DN_DC_subdom"/>
</dbReference>
<evidence type="ECO:0000256" key="3">
    <source>
        <dbReference type="ARBA" id="ARBA00022448"/>
    </source>
</evidence>
<dbReference type="PRINTS" id="PR00702">
    <property type="entry name" value="ACRIFLAVINRP"/>
</dbReference>
<dbReference type="NCBIfam" id="TIGR00914">
    <property type="entry name" value="2A0601"/>
    <property type="match status" value="1"/>
</dbReference>
<comment type="subcellular location">
    <subcellularLocation>
        <location evidence="1">Cell membrane</location>
        <topology evidence="1">Multi-pass membrane protein</topology>
    </subcellularLocation>
</comment>
<keyword evidence="12" id="KW-1185">Reference proteome</keyword>
<protein>
    <submittedName>
        <fullName evidence="10">Cobalt-zinc-cadmium resistance protein CzcA</fullName>
    </submittedName>
    <submittedName>
        <fullName evidence="9">Cytochrome-c peroxidase</fullName>
    </submittedName>
</protein>
<dbReference type="OrthoDB" id="9758757at2"/>
<feature type="transmembrane region" description="Helical" evidence="8">
    <location>
        <begin position="899"/>
        <end position="921"/>
    </location>
</feature>
<feature type="transmembrane region" description="Helical" evidence="8">
    <location>
        <begin position="478"/>
        <end position="504"/>
    </location>
</feature>
<dbReference type="Gene3D" id="3.30.70.1320">
    <property type="entry name" value="Multidrug efflux transporter AcrB pore domain like"/>
    <property type="match status" value="1"/>
</dbReference>
<dbReference type="Pfam" id="PF00873">
    <property type="entry name" value="ACR_tran"/>
    <property type="match status" value="1"/>
</dbReference>
<feature type="transmembrane region" description="Helical" evidence="8">
    <location>
        <begin position="449"/>
        <end position="466"/>
    </location>
</feature>
<dbReference type="SUPFAM" id="SSF82714">
    <property type="entry name" value="Multidrug efflux transporter AcrB TolC docking domain, DN and DC subdomains"/>
    <property type="match status" value="2"/>
</dbReference>
<dbReference type="SUPFAM" id="SSF82866">
    <property type="entry name" value="Multidrug efflux transporter AcrB transmembrane domain"/>
    <property type="match status" value="2"/>
</dbReference>
<feature type="transmembrane region" description="Helical" evidence="8">
    <location>
        <begin position="368"/>
        <end position="385"/>
    </location>
</feature>
<dbReference type="PANTHER" id="PTHR32063">
    <property type="match status" value="1"/>
</dbReference>
<keyword evidence="9" id="KW-0575">Peroxidase</keyword>
<evidence type="ECO:0000313" key="10">
    <source>
        <dbReference type="EMBL" id="PSK80226.1"/>
    </source>
</evidence>
<evidence type="ECO:0000256" key="6">
    <source>
        <dbReference type="ARBA" id="ARBA00022989"/>
    </source>
</evidence>
<dbReference type="GO" id="GO:0008324">
    <property type="term" value="F:monoatomic cation transmembrane transporter activity"/>
    <property type="evidence" value="ECO:0007669"/>
    <property type="project" value="InterPro"/>
</dbReference>
<dbReference type="PANTHER" id="PTHR32063:SF24">
    <property type="entry name" value="CATION EFFLUX SYSTEM (ACRB_ACRD_ACRF FAMILY)"/>
    <property type="match status" value="1"/>
</dbReference>
<feature type="transmembrane region" description="Helical" evidence="8">
    <location>
        <begin position="338"/>
        <end position="361"/>
    </location>
</feature>
<dbReference type="Gene3D" id="3.30.2090.10">
    <property type="entry name" value="Multidrug efflux transporter AcrB TolC docking domain, DN and DC subdomains"/>
    <property type="match status" value="2"/>
</dbReference>
<name>A0A2P8C5J8_9BACT</name>
<comment type="similarity">
    <text evidence="2">Belongs to the resistance-nodulation-cell division (RND) (TC 2.A.6) family.</text>
</comment>